<dbReference type="EMBL" id="AP022871">
    <property type="protein sequence ID" value="BCB91962.1"/>
    <property type="molecule type" value="Genomic_DNA"/>
</dbReference>
<keyword evidence="2 4" id="KW-0067">ATP-binding</keyword>
<dbReference type="SUPFAM" id="SSF52540">
    <property type="entry name" value="P-loop containing nucleoside triphosphate hydrolases"/>
    <property type="match status" value="1"/>
</dbReference>
<reference evidence="4 5" key="2">
    <citation type="submission" date="2020-03" db="EMBL/GenBank/DDBJ databases">
        <authorList>
            <person name="Ichikawa N."/>
            <person name="Kimura A."/>
            <person name="Kitahashi Y."/>
            <person name="Uohara A."/>
        </authorList>
    </citation>
    <scope>NUCLEOTIDE SEQUENCE [LARGE SCALE GENOMIC DNA]</scope>
    <source>
        <strain evidence="4 5">NBRC 105367</strain>
    </source>
</reference>
<dbReference type="PROSITE" id="PS50893">
    <property type="entry name" value="ABC_TRANSPORTER_2"/>
    <property type="match status" value="1"/>
</dbReference>
<dbReference type="PANTHER" id="PTHR43790:SF8">
    <property type="entry name" value="SUGAR ABC TRANSPORTER ATP-BINDING PROTEIN"/>
    <property type="match status" value="1"/>
</dbReference>
<dbReference type="InterPro" id="IPR003439">
    <property type="entry name" value="ABC_transporter-like_ATP-bd"/>
</dbReference>
<dbReference type="GO" id="GO:0016887">
    <property type="term" value="F:ATP hydrolysis activity"/>
    <property type="evidence" value="ECO:0007669"/>
    <property type="project" value="InterPro"/>
</dbReference>
<sequence length="262" mass="28200">MSTLDTKTAMIEVRGVEKHFGSVAALRGASLWANPGEVTAIVGDNGAGKSTLIKCVAGVHSPDAGEILLDGERVHFRSPEGARGHGVETVYQDLALADDLYVWQNMFLNRELTRGIGPVRLLDRRRMQQRSRELIDSLSVSMPSIGSRVRRLSGGQRQAVAIARAVMWGSKVIIMDEPTAALGLRETAQVEKLIRTVVERGTTVLVISHNMEQVMRLASRVWVMRGGRVVGGAATSDVTGDQLVGMITGAVPGTGGEEHPQD</sequence>
<protein>
    <submittedName>
        <fullName evidence="4">Sugar ABC transporter ATP-binding protein</fullName>
    </submittedName>
</protein>
<reference evidence="4 5" key="1">
    <citation type="submission" date="2020-03" db="EMBL/GenBank/DDBJ databases">
        <title>Whole genome shotgun sequence of Phytohabitans suffuscus NBRC 105367.</title>
        <authorList>
            <person name="Komaki H."/>
            <person name="Tamura T."/>
        </authorList>
    </citation>
    <scope>NUCLEOTIDE SEQUENCE [LARGE SCALE GENOMIC DNA]</scope>
    <source>
        <strain evidence="4 5">NBRC 105367</strain>
    </source>
</reference>
<dbReference type="Pfam" id="PF00005">
    <property type="entry name" value="ABC_tran"/>
    <property type="match status" value="1"/>
</dbReference>
<dbReference type="InterPro" id="IPR050107">
    <property type="entry name" value="ABC_carbohydrate_import_ATPase"/>
</dbReference>
<evidence type="ECO:0000259" key="3">
    <source>
        <dbReference type="PROSITE" id="PS50893"/>
    </source>
</evidence>
<dbReference type="SMART" id="SM00382">
    <property type="entry name" value="AAA"/>
    <property type="match status" value="1"/>
</dbReference>
<organism evidence="4 5">
    <name type="scientific">Phytohabitans suffuscus</name>
    <dbReference type="NCBI Taxonomy" id="624315"/>
    <lineage>
        <taxon>Bacteria</taxon>
        <taxon>Bacillati</taxon>
        <taxon>Actinomycetota</taxon>
        <taxon>Actinomycetes</taxon>
        <taxon>Micromonosporales</taxon>
        <taxon>Micromonosporaceae</taxon>
    </lineage>
</organism>
<dbReference type="Gene3D" id="3.40.50.300">
    <property type="entry name" value="P-loop containing nucleotide triphosphate hydrolases"/>
    <property type="match status" value="1"/>
</dbReference>
<dbReference type="InterPro" id="IPR027417">
    <property type="entry name" value="P-loop_NTPase"/>
</dbReference>
<dbReference type="PANTHER" id="PTHR43790">
    <property type="entry name" value="CARBOHYDRATE TRANSPORT ATP-BINDING PROTEIN MG119-RELATED"/>
    <property type="match status" value="1"/>
</dbReference>
<dbReference type="RefSeq" id="WP_173165608.1">
    <property type="nucleotide sequence ID" value="NZ_AP022871.1"/>
</dbReference>
<keyword evidence="1" id="KW-0547">Nucleotide-binding</keyword>
<proteinExistence type="predicted"/>
<evidence type="ECO:0000256" key="1">
    <source>
        <dbReference type="ARBA" id="ARBA00022741"/>
    </source>
</evidence>
<gene>
    <name evidence="4" type="ORF">Psuf_092750</name>
</gene>
<dbReference type="AlphaFoldDB" id="A0A6F8Z0T7"/>
<dbReference type="CDD" id="cd03216">
    <property type="entry name" value="ABC_Carb_Monos_I"/>
    <property type="match status" value="1"/>
</dbReference>
<feature type="domain" description="ABC transporter" evidence="3">
    <location>
        <begin position="11"/>
        <end position="251"/>
    </location>
</feature>
<evidence type="ECO:0000256" key="2">
    <source>
        <dbReference type="ARBA" id="ARBA00022840"/>
    </source>
</evidence>
<dbReference type="Proteomes" id="UP000503011">
    <property type="component" value="Chromosome"/>
</dbReference>
<dbReference type="GO" id="GO:0005524">
    <property type="term" value="F:ATP binding"/>
    <property type="evidence" value="ECO:0007669"/>
    <property type="project" value="UniProtKB-KW"/>
</dbReference>
<evidence type="ECO:0000313" key="5">
    <source>
        <dbReference type="Proteomes" id="UP000503011"/>
    </source>
</evidence>
<name>A0A6F8Z0T7_9ACTN</name>
<evidence type="ECO:0000313" key="4">
    <source>
        <dbReference type="EMBL" id="BCB91962.1"/>
    </source>
</evidence>
<dbReference type="KEGG" id="psuu:Psuf_092750"/>
<dbReference type="PROSITE" id="PS00211">
    <property type="entry name" value="ABC_TRANSPORTER_1"/>
    <property type="match status" value="1"/>
</dbReference>
<keyword evidence="5" id="KW-1185">Reference proteome</keyword>
<dbReference type="InterPro" id="IPR017871">
    <property type="entry name" value="ABC_transporter-like_CS"/>
</dbReference>
<accession>A0A6F8Z0T7</accession>
<dbReference type="InterPro" id="IPR003593">
    <property type="entry name" value="AAA+_ATPase"/>
</dbReference>